<keyword evidence="3" id="KW-1185">Reference proteome</keyword>
<dbReference type="SUPFAM" id="SSF52402">
    <property type="entry name" value="Adenine nucleotide alpha hydrolases-like"/>
    <property type="match status" value="1"/>
</dbReference>
<sequence>MDVNPDSLKVVGLLSGGKGSCHNPFYCLPNGHWLIALATLGPGPNMDEFDYYLYQTVGQDGVHLIAQALDLPHYRRTITDTALESKSEYGSRAYQSQMLGINGDETDSK</sequence>
<dbReference type="InParanoid" id="F4RKA6"/>
<dbReference type="Proteomes" id="UP000001072">
    <property type="component" value="Unassembled WGS sequence"/>
</dbReference>
<reference evidence="3" key="1">
    <citation type="journal article" date="2011" name="Proc. Natl. Acad. Sci. U.S.A.">
        <title>Obligate biotrophy features unraveled by the genomic analysis of rust fungi.</title>
        <authorList>
            <person name="Duplessis S."/>
            <person name="Cuomo C.A."/>
            <person name="Lin Y.-C."/>
            <person name="Aerts A."/>
            <person name="Tisserant E."/>
            <person name="Veneault-Fourrey C."/>
            <person name="Joly D.L."/>
            <person name="Hacquard S."/>
            <person name="Amselem J."/>
            <person name="Cantarel B.L."/>
            <person name="Chiu R."/>
            <person name="Coutinho P.M."/>
            <person name="Feau N."/>
            <person name="Field M."/>
            <person name="Frey P."/>
            <person name="Gelhaye E."/>
            <person name="Goldberg J."/>
            <person name="Grabherr M.G."/>
            <person name="Kodira C.D."/>
            <person name="Kohler A."/>
            <person name="Kuees U."/>
            <person name="Lindquist E.A."/>
            <person name="Lucas S.M."/>
            <person name="Mago R."/>
            <person name="Mauceli E."/>
            <person name="Morin E."/>
            <person name="Murat C."/>
            <person name="Pangilinan J.L."/>
            <person name="Park R."/>
            <person name="Pearson M."/>
            <person name="Quesneville H."/>
            <person name="Rouhier N."/>
            <person name="Sakthikumar S."/>
            <person name="Salamov A.A."/>
            <person name="Schmutz J."/>
            <person name="Selles B."/>
            <person name="Shapiro H."/>
            <person name="Tanguay P."/>
            <person name="Tuskan G.A."/>
            <person name="Henrissat B."/>
            <person name="Van de Peer Y."/>
            <person name="Rouze P."/>
            <person name="Ellis J.G."/>
            <person name="Dodds P.N."/>
            <person name="Schein J.E."/>
            <person name="Zhong S."/>
            <person name="Hamelin R.C."/>
            <person name="Grigoriev I.V."/>
            <person name="Szabo L.J."/>
            <person name="Martin F."/>
        </authorList>
    </citation>
    <scope>NUCLEOTIDE SEQUENCE [LARGE SCALE GENOMIC DNA]</scope>
    <source>
        <strain evidence="3">98AG31 / pathotype 3-4-7</strain>
    </source>
</reference>
<evidence type="ECO:0000256" key="1">
    <source>
        <dbReference type="SAM" id="MobiDB-lite"/>
    </source>
</evidence>
<dbReference type="KEGG" id="mlr:MELLADRAFT_106074"/>
<dbReference type="GO" id="GO:0017183">
    <property type="term" value="P:protein histidyl modification to diphthamide"/>
    <property type="evidence" value="ECO:0007669"/>
    <property type="project" value="TreeGrafter"/>
</dbReference>
<dbReference type="GeneID" id="18922796"/>
<dbReference type="HOGENOM" id="CLU_163467_0_0_1"/>
<proteinExistence type="predicted"/>
<dbReference type="InterPro" id="IPR014729">
    <property type="entry name" value="Rossmann-like_a/b/a_fold"/>
</dbReference>
<accession>F4RKA6</accession>
<protein>
    <submittedName>
        <fullName evidence="2">Uncharacterized protein</fullName>
    </submittedName>
</protein>
<gene>
    <name evidence="2" type="ORF">MELLADRAFT_106074</name>
</gene>
<dbReference type="AlphaFoldDB" id="F4RKA6"/>
<dbReference type="GO" id="GO:0017178">
    <property type="term" value="F:diphthine-ammonia ligase activity"/>
    <property type="evidence" value="ECO:0007669"/>
    <property type="project" value="TreeGrafter"/>
</dbReference>
<dbReference type="OrthoDB" id="686384at2759"/>
<dbReference type="PANTHER" id="PTHR12196">
    <property type="entry name" value="DOMAIN OF UNKNOWN FUNCTION 71 DUF71 -CONTAINING PROTEIN"/>
    <property type="match status" value="1"/>
</dbReference>
<dbReference type="STRING" id="747676.F4RKA6"/>
<dbReference type="PANTHER" id="PTHR12196:SF2">
    <property type="entry name" value="DIPHTHINE--AMMONIA LIGASE"/>
    <property type="match status" value="1"/>
</dbReference>
<dbReference type="RefSeq" id="XP_007409655.1">
    <property type="nucleotide sequence ID" value="XM_007409593.1"/>
</dbReference>
<dbReference type="Gene3D" id="3.40.50.620">
    <property type="entry name" value="HUPs"/>
    <property type="match status" value="1"/>
</dbReference>
<organism evidence="3">
    <name type="scientific">Melampsora larici-populina (strain 98AG31 / pathotype 3-4-7)</name>
    <name type="common">Poplar leaf rust fungus</name>
    <dbReference type="NCBI Taxonomy" id="747676"/>
    <lineage>
        <taxon>Eukaryota</taxon>
        <taxon>Fungi</taxon>
        <taxon>Dikarya</taxon>
        <taxon>Basidiomycota</taxon>
        <taxon>Pucciniomycotina</taxon>
        <taxon>Pucciniomycetes</taxon>
        <taxon>Pucciniales</taxon>
        <taxon>Melampsoraceae</taxon>
        <taxon>Melampsora</taxon>
    </lineage>
</organism>
<dbReference type="InterPro" id="IPR030662">
    <property type="entry name" value="DPH6/MJ0570"/>
</dbReference>
<evidence type="ECO:0000313" key="2">
    <source>
        <dbReference type="EMBL" id="EGG07213.1"/>
    </source>
</evidence>
<evidence type="ECO:0000313" key="3">
    <source>
        <dbReference type="Proteomes" id="UP000001072"/>
    </source>
</evidence>
<name>F4RKA6_MELLP</name>
<dbReference type="EMBL" id="GL883105">
    <property type="protein sequence ID" value="EGG07213.1"/>
    <property type="molecule type" value="Genomic_DNA"/>
</dbReference>
<dbReference type="VEuPathDB" id="FungiDB:MELLADRAFT_106074"/>
<feature type="region of interest" description="Disordered" evidence="1">
    <location>
        <begin position="87"/>
        <end position="109"/>
    </location>
</feature>
<dbReference type="eggNOG" id="KOG2316">
    <property type="taxonomic scope" value="Eukaryota"/>
</dbReference>